<dbReference type="InterPro" id="IPR032466">
    <property type="entry name" value="Metal_Hydrolase"/>
</dbReference>
<gene>
    <name evidence="1" type="primary">rdrB</name>
    <name evidence="1" type="ORF">ACI2JU_22315</name>
</gene>
<organism evidence="1 2">
    <name type="scientific">Pseudoalteromonas rhizosphaerae</name>
    <dbReference type="NCBI Taxonomy" id="2518973"/>
    <lineage>
        <taxon>Bacteria</taxon>
        <taxon>Pseudomonadati</taxon>
        <taxon>Pseudomonadota</taxon>
        <taxon>Gammaproteobacteria</taxon>
        <taxon>Alteromonadales</taxon>
        <taxon>Pseudoalteromonadaceae</taxon>
        <taxon>Pseudoalteromonas</taxon>
    </lineage>
</organism>
<name>A0ABW8L3I3_9GAMM</name>
<comment type="caution">
    <text evidence="1">The sequence shown here is derived from an EMBL/GenBank/DDBJ whole genome shotgun (WGS) entry which is preliminary data.</text>
</comment>
<sequence length="841" mass="96618">MFALDPKWLIPAALLSSDRLLHFDLYSDESKSIYTVLKIAAHDYQSYIGQQLRKEDISLALEEWQDNGAIVSPMACLRKIGEYFLVWQGHCFEVKELLLEEWLTLCSILDPSWIIAAAYKRLLSNQIITVTETVISLNDYQCPIALPKASNYKDYADNHIHLGGHGSASLSMLNFVLYLKQKPKETIEWPRRSEYSIFESNLLEKNYLPLMVSQLGRDLGGMIYGSQKHEFFDFDNIKFKKLKDDLLVDLIREDQQTPAQNLIAASHLSSGSSVNRWLLFCCGVLMNQEKNIAYEPQLNRFIRTSNILRNYMTVSGIGLGQFVEYFGFNSRKVNNDSEKLGFKNHALRYDLTGNISREFRVSPDSIVKKNKDSIHQLTPKSLTNLVKKLAADKKLDNAHFVVHFTRGFPKNSNKNDKYLLGLRESLLSQVRKLQQFSNSVAYSDVELICSEENTKIKNFDLRKMIRGFDVAGNENELPIEVFAPALRVLRSANYKSNGTYSTRLPKPFITVHAGEDYSHLLNGLRAIDEAVEFCQLNKGDRLGHALALGINVENWATRQQRAYLTVGEHLDNLVWCHYQSLQITQFNSDFMAVTSLLEYKINHWAGYLYDSSFKITDFYQAWLLRRNCPKALALEELEDSLHWSDWLPDLSMINTKNTNNAKVLWETYLNSGEPSLNSKRNHVISISCQPSNDNTMGNYTKPLTDSTSIGELRLYDAIQDLMMEKYSKNGIVIEACPTSNLYIGRFKKYHEHPIFRWNPPNLDWLKSGEKFNRYGLRRGAIPVCVNTDDSALMPTTIANEHRILKETAINYYEVGACLAEEWIDRIRQKGVDVFLDNHLRQ</sequence>
<dbReference type="NCBIfam" id="NF041744">
    <property type="entry name" value="RdrB"/>
    <property type="match status" value="1"/>
</dbReference>
<reference evidence="1 2" key="1">
    <citation type="submission" date="2024-11" db="EMBL/GenBank/DDBJ databases">
        <title>The Natural Products Discovery Center: Release of the First 8490 Sequenced Strains for Exploring Actinobacteria Biosynthetic Diversity.</title>
        <authorList>
            <person name="Kalkreuter E."/>
            <person name="Kautsar S.A."/>
            <person name="Yang D."/>
            <person name="Bader C.D."/>
            <person name="Teijaro C.N."/>
            <person name="Fluegel L."/>
            <person name="Davis C.M."/>
            <person name="Simpson J.R."/>
            <person name="Lauterbach L."/>
            <person name="Steele A.D."/>
            <person name="Gui C."/>
            <person name="Meng S."/>
            <person name="Li G."/>
            <person name="Viehrig K."/>
            <person name="Ye F."/>
            <person name="Su P."/>
            <person name="Kiefer A.F."/>
            <person name="Nichols A."/>
            <person name="Cepeda A.J."/>
            <person name="Yan W."/>
            <person name="Fan B."/>
            <person name="Jiang Y."/>
            <person name="Adhikari A."/>
            <person name="Zheng C.-J."/>
            <person name="Schuster L."/>
            <person name="Cowan T.M."/>
            <person name="Smanski M.J."/>
            <person name="Chevrette M.G."/>
            <person name="De Carvalho L.P.S."/>
            <person name="Shen B."/>
        </authorList>
    </citation>
    <scope>NUCLEOTIDE SEQUENCE [LARGE SCALE GENOMIC DNA]</scope>
    <source>
        <strain evidence="1 2">NPDC078403</strain>
    </source>
</reference>
<dbReference type="InterPro" id="IPR006330">
    <property type="entry name" value="Ado/ade_deaminase"/>
</dbReference>
<evidence type="ECO:0000313" key="1">
    <source>
        <dbReference type="EMBL" id="MFK3866582.1"/>
    </source>
</evidence>
<dbReference type="PANTHER" id="PTHR11409:SF43">
    <property type="entry name" value="ADENOSINE DEAMINASE"/>
    <property type="match status" value="1"/>
</dbReference>
<proteinExistence type="predicted"/>
<dbReference type="RefSeq" id="WP_404676536.1">
    <property type="nucleotide sequence ID" value="NZ_JBJDOT010000052.1"/>
</dbReference>
<dbReference type="SUPFAM" id="SSF51556">
    <property type="entry name" value="Metallo-dependent hydrolases"/>
    <property type="match status" value="1"/>
</dbReference>
<protein>
    <submittedName>
        <fullName evidence="1">Antiviral RADAR system adenosine deaminase RdrB</fullName>
    </submittedName>
</protein>
<dbReference type="EMBL" id="JBJDOT010000052">
    <property type="protein sequence ID" value="MFK3866582.1"/>
    <property type="molecule type" value="Genomic_DNA"/>
</dbReference>
<keyword evidence="2" id="KW-1185">Reference proteome</keyword>
<evidence type="ECO:0000313" key="2">
    <source>
        <dbReference type="Proteomes" id="UP001620262"/>
    </source>
</evidence>
<accession>A0ABW8L3I3</accession>
<dbReference type="PANTHER" id="PTHR11409">
    <property type="entry name" value="ADENOSINE DEAMINASE"/>
    <property type="match status" value="1"/>
</dbReference>
<dbReference type="Gene3D" id="3.20.20.140">
    <property type="entry name" value="Metal-dependent hydrolases"/>
    <property type="match status" value="2"/>
</dbReference>
<dbReference type="Proteomes" id="UP001620262">
    <property type="component" value="Unassembled WGS sequence"/>
</dbReference>